<dbReference type="Proteomes" id="UP000050761">
    <property type="component" value="Unassembled WGS sequence"/>
</dbReference>
<evidence type="ECO:0000313" key="6">
    <source>
        <dbReference type="WBParaSite" id="HPBE_0001820101-mRNA-1"/>
    </source>
</evidence>
<dbReference type="GO" id="GO:1990573">
    <property type="term" value="P:potassium ion import across plasma membrane"/>
    <property type="evidence" value="ECO:0007669"/>
    <property type="project" value="TreeGrafter"/>
</dbReference>
<dbReference type="PANTHER" id="PTHR11827">
    <property type="entry name" value="SOLUTE CARRIER FAMILY 12, CATION COTRANSPORTERS"/>
    <property type="match status" value="1"/>
</dbReference>
<dbReference type="GO" id="GO:0055075">
    <property type="term" value="P:potassium ion homeostasis"/>
    <property type="evidence" value="ECO:0007669"/>
    <property type="project" value="TreeGrafter"/>
</dbReference>
<reference evidence="6" key="1">
    <citation type="submission" date="2019-09" db="UniProtKB">
        <authorList>
            <consortium name="WormBaseParasite"/>
        </authorList>
    </citation>
    <scope>IDENTIFICATION</scope>
</reference>
<evidence type="ECO:0000313" key="5">
    <source>
        <dbReference type="Proteomes" id="UP000050761"/>
    </source>
</evidence>
<accession>A0A183G8K0</accession>
<evidence type="ECO:0000256" key="4">
    <source>
        <dbReference type="ARBA" id="ARBA00023136"/>
    </source>
</evidence>
<keyword evidence="5" id="KW-1185">Reference proteome</keyword>
<dbReference type="GO" id="GO:0055064">
    <property type="term" value="P:chloride ion homeostasis"/>
    <property type="evidence" value="ECO:0007669"/>
    <property type="project" value="TreeGrafter"/>
</dbReference>
<keyword evidence="3" id="KW-1133">Transmembrane helix</keyword>
<evidence type="ECO:0000256" key="2">
    <source>
        <dbReference type="ARBA" id="ARBA00022692"/>
    </source>
</evidence>
<dbReference type="WBParaSite" id="HPBE_0001820101-mRNA-1">
    <property type="protein sequence ID" value="HPBE_0001820101-mRNA-1"/>
    <property type="gene ID" value="HPBE_0001820101"/>
</dbReference>
<comment type="subcellular location">
    <subcellularLocation>
        <location evidence="1">Membrane</location>
        <topology evidence="1">Multi-pass membrane protein</topology>
    </subcellularLocation>
</comment>
<organism evidence="5 6">
    <name type="scientific">Heligmosomoides polygyrus</name>
    <name type="common">Parasitic roundworm</name>
    <dbReference type="NCBI Taxonomy" id="6339"/>
    <lineage>
        <taxon>Eukaryota</taxon>
        <taxon>Metazoa</taxon>
        <taxon>Ecdysozoa</taxon>
        <taxon>Nematoda</taxon>
        <taxon>Chromadorea</taxon>
        <taxon>Rhabditida</taxon>
        <taxon>Rhabditina</taxon>
        <taxon>Rhabditomorpha</taxon>
        <taxon>Strongyloidea</taxon>
        <taxon>Heligmosomidae</taxon>
        <taxon>Heligmosomoides</taxon>
    </lineage>
</organism>
<evidence type="ECO:0000256" key="1">
    <source>
        <dbReference type="ARBA" id="ARBA00004141"/>
    </source>
</evidence>
<dbReference type="PANTHER" id="PTHR11827:SF73">
    <property type="entry name" value="KAZACHOC, ISOFORM G"/>
    <property type="match status" value="1"/>
</dbReference>
<dbReference type="GO" id="GO:0007268">
    <property type="term" value="P:chemical synaptic transmission"/>
    <property type="evidence" value="ECO:0007669"/>
    <property type="project" value="TreeGrafter"/>
</dbReference>
<keyword evidence="2" id="KW-0812">Transmembrane</keyword>
<keyword evidence="4" id="KW-0472">Membrane</keyword>
<dbReference type="AlphaFoldDB" id="A0A183G8K0"/>
<dbReference type="GO" id="GO:0005886">
    <property type="term" value="C:plasma membrane"/>
    <property type="evidence" value="ECO:0007669"/>
    <property type="project" value="TreeGrafter"/>
</dbReference>
<dbReference type="GO" id="GO:0006884">
    <property type="term" value="P:cell volume homeostasis"/>
    <property type="evidence" value="ECO:0007669"/>
    <property type="project" value="TreeGrafter"/>
</dbReference>
<protein>
    <submittedName>
        <fullName evidence="6">AA_permease domain-containing protein</fullName>
    </submittedName>
</protein>
<dbReference type="GO" id="GO:0045202">
    <property type="term" value="C:synapse"/>
    <property type="evidence" value="ECO:0007669"/>
    <property type="project" value="GOC"/>
</dbReference>
<proteinExistence type="predicted"/>
<dbReference type="GO" id="GO:0015379">
    <property type="term" value="F:potassium:chloride symporter activity"/>
    <property type="evidence" value="ECO:0007669"/>
    <property type="project" value="TreeGrafter"/>
</dbReference>
<sequence length="118" mass="12796">LLGVLVFGASVSEMFIRDKYGQSAMGKLTISEVAWPFPVVILWGCLGATIGAGMQSLTGAPRLLQAIASGTFLRFLVLSFSAVNSITAGQERIRTVPHIRFGPMPKRTVWSVPKRFSK</sequence>
<evidence type="ECO:0000256" key="3">
    <source>
        <dbReference type="ARBA" id="ARBA00022989"/>
    </source>
</evidence>
<name>A0A183G8K0_HELPZ</name>
<dbReference type="InterPro" id="IPR004842">
    <property type="entry name" value="SLC12A_fam"/>
</dbReference>